<protein>
    <submittedName>
        <fullName evidence="2">Uncharacterized protein</fullName>
    </submittedName>
</protein>
<organism evidence="2 3">
    <name type="scientific">Methylobacterium trifolii</name>
    <dbReference type="NCBI Taxonomy" id="1003092"/>
    <lineage>
        <taxon>Bacteria</taxon>
        <taxon>Pseudomonadati</taxon>
        <taxon>Pseudomonadota</taxon>
        <taxon>Alphaproteobacteria</taxon>
        <taxon>Hyphomicrobiales</taxon>
        <taxon>Methylobacteriaceae</taxon>
        <taxon>Methylobacterium</taxon>
    </lineage>
</organism>
<evidence type="ECO:0000313" key="2">
    <source>
        <dbReference type="EMBL" id="GJE61981.1"/>
    </source>
</evidence>
<evidence type="ECO:0000256" key="1">
    <source>
        <dbReference type="SAM" id="SignalP"/>
    </source>
</evidence>
<sequence length="89" mass="9570">MTPCLRLAILTTTALAGLATIPTHGADATLARDREPVALGGAERWRLRPADANVVAPTTTSSIRRNVAAAIPEERRRVRLVYPALTEAR</sequence>
<proteinExistence type="predicted"/>
<name>A0ABQ4U3G3_9HYPH</name>
<gene>
    <name evidence="2" type="ORF">MPOCJGCO_4109</name>
</gene>
<reference evidence="2" key="2">
    <citation type="submission" date="2021-08" db="EMBL/GenBank/DDBJ databases">
        <authorList>
            <person name="Tani A."/>
            <person name="Ola A."/>
            <person name="Ogura Y."/>
            <person name="Katsura K."/>
            <person name="Hayashi T."/>
        </authorList>
    </citation>
    <scope>NUCLEOTIDE SEQUENCE</scope>
    <source>
        <strain evidence="2">DSM 23632</strain>
    </source>
</reference>
<reference evidence="2" key="1">
    <citation type="journal article" date="2021" name="Front. Microbiol.">
        <title>Comprehensive Comparative Genomics and Phenotyping of Methylobacterium Species.</title>
        <authorList>
            <person name="Alessa O."/>
            <person name="Ogura Y."/>
            <person name="Fujitani Y."/>
            <person name="Takami H."/>
            <person name="Hayashi T."/>
            <person name="Sahin N."/>
            <person name="Tani A."/>
        </authorList>
    </citation>
    <scope>NUCLEOTIDE SEQUENCE</scope>
    <source>
        <strain evidence="2">DSM 23632</strain>
    </source>
</reference>
<feature type="signal peptide" evidence="1">
    <location>
        <begin position="1"/>
        <end position="25"/>
    </location>
</feature>
<keyword evidence="1" id="KW-0732">Signal</keyword>
<dbReference type="Proteomes" id="UP001055057">
    <property type="component" value="Unassembled WGS sequence"/>
</dbReference>
<dbReference type="EMBL" id="BPRB01000262">
    <property type="protein sequence ID" value="GJE61981.1"/>
    <property type="molecule type" value="Genomic_DNA"/>
</dbReference>
<dbReference type="RefSeq" id="WP_238184534.1">
    <property type="nucleotide sequence ID" value="NZ_BPRB01000262.1"/>
</dbReference>
<accession>A0ABQ4U3G3</accession>
<comment type="caution">
    <text evidence="2">The sequence shown here is derived from an EMBL/GenBank/DDBJ whole genome shotgun (WGS) entry which is preliminary data.</text>
</comment>
<evidence type="ECO:0000313" key="3">
    <source>
        <dbReference type="Proteomes" id="UP001055057"/>
    </source>
</evidence>
<feature type="chain" id="PRO_5047321862" evidence="1">
    <location>
        <begin position="26"/>
        <end position="89"/>
    </location>
</feature>
<keyword evidence="3" id="KW-1185">Reference proteome</keyword>